<dbReference type="InterPro" id="IPR045170">
    <property type="entry name" value="MTOX"/>
</dbReference>
<comment type="caution">
    <text evidence="5">The sequence shown here is derived from an EMBL/GenBank/DDBJ whole genome shotgun (WGS) entry which is preliminary data.</text>
</comment>
<evidence type="ECO:0000256" key="2">
    <source>
        <dbReference type="ARBA" id="ARBA00022630"/>
    </source>
</evidence>
<dbReference type="Gene3D" id="3.50.50.60">
    <property type="entry name" value="FAD/NAD(P)-binding domain"/>
    <property type="match status" value="1"/>
</dbReference>
<dbReference type="InterPro" id="IPR036188">
    <property type="entry name" value="FAD/NAD-bd_sf"/>
</dbReference>
<protein>
    <submittedName>
        <fullName evidence="5">L-pipecolate oxidase</fullName>
    </submittedName>
</protein>
<evidence type="ECO:0000256" key="4">
    <source>
        <dbReference type="ARBA" id="ARBA00023002"/>
    </source>
</evidence>
<reference evidence="5" key="1">
    <citation type="submission" date="2022-11" db="EMBL/GenBank/DDBJ databases">
        <authorList>
            <person name="Petersen C."/>
        </authorList>
    </citation>
    <scope>NUCLEOTIDE SEQUENCE</scope>
    <source>
        <strain evidence="5">IBT 19713</strain>
    </source>
</reference>
<dbReference type="PANTHER" id="PTHR10961">
    <property type="entry name" value="PEROXISOMAL SARCOSINE OXIDASE"/>
    <property type="match status" value="1"/>
</dbReference>
<dbReference type="GO" id="GO:0004657">
    <property type="term" value="F:proline dehydrogenase activity"/>
    <property type="evidence" value="ECO:0007669"/>
    <property type="project" value="TreeGrafter"/>
</dbReference>
<dbReference type="PANTHER" id="PTHR10961:SF45">
    <property type="entry name" value="FAD DEPENDENT OXIDOREDUCTASE DOMAIN-CONTAINING PROTEIN-RELATED"/>
    <property type="match status" value="1"/>
</dbReference>
<dbReference type="AlphaFoldDB" id="A0A9W9TLU2"/>
<dbReference type="GO" id="GO:0050031">
    <property type="term" value="F:L-pipecolate oxidase activity"/>
    <property type="evidence" value="ECO:0007669"/>
    <property type="project" value="TreeGrafter"/>
</dbReference>
<dbReference type="GeneID" id="83203684"/>
<dbReference type="OrthoDB" id="2219495at2759"/>
<proteinExistence type="predicted"/>
<organism evidence="5 6">
    <name type="scientific">Penicillium chermesinum</name>
    <dbReference type="NCBI Taxonomy" id="63820"/>
    <lineage>
        <taxon>Eukaryota</taxon>
        <taxon>Fungi</taxon>
        <taxon>Dikarya</taxon>
        <taxon>Ascomycota</taxon>
        <taxon>Pezizomycotina</taxon>
        <taxon>Eurotiomycetes</taxon>
        <taxon>Eurotiomycetidae</taxon>
        <taxon>Eurotiales</taxon>
        <taxon>Aspergillaceae</taxon>
        <taxon>Penicillium</taxon>
    </lineage>
</organism>
<keyword evidence="2" id="KW-0285">Flavoprotein</keyword>
<reference evidence="5" key="2">
    <citation type="journal article" date="2023" name="IMA Fungus">
        <title>Comparative genomic study of the Penicillium genus elucidates a diverse pangenome and 15 lateral gene transfer events.</title>
        <authorList>
            <person name="Petersen C."/>
            <person name="Sorensen T."/>
            <person name="Nielsen M.R."/>
            <person name="Sondergaard T.E."/>
            <person name="Sorensen J.L."/>
            <person name="Fitzpatrick D.A."/>
            <person name="Frisvad J.C."/>
            <person name="Nielsen K.L."/>
        </authorList>
    </citation>
    <scope>NUCLEOTIDE SEQUENCE</scope>
    <source>
        <strain evidence="5">IBT 19713</strain>
    </source>
</reference>
<keyword evidence="3" id="KW-0274">FAD</keyword>
<comment type="cofactor">
    <cofactor evidence="1">
        <name>FAD</name>
        <dbReference type="ChEBI" id="CHEBI:57692"/>
    </cofactor>
</comment>
<evidence type="ECO:0000256" key="3">
    <source>
        <dbReference type="ARBA" id="ARBA00022827"/>
    </source>
</evidence>
<dbReference type="Proteomes" id="UP001150941">
    <property type="component" value="Unassembled WGS sequence"/>
</dbReference>
<dbReference type="GO" id="GO:0050660">
    <property type="term" value="F:flavin adenine dinucleotide binding"/>
    <property type="evidence" value="ECO:0007669"/>
    <property type="project" value="InterPro"/>
</dbReference>
<keyword evidence="4" id="KW-0560">Oxidoreductase</keyword>
<dbReference type="GO" id="GO:0008115">
    <property type="term" value="F:sarcosine oxidase activity"/>
    <property type="evidence" value="ECO:0007669"/>
    <property type="project" value="TreeGrafter"/>
</dbReference>
<dbReference type="SUPFAM" id="SSF54373">
    <property type="entry name" value="FAD-linked reductases, C-terminal domain"/>
    <property type="match status" value="1"/>
</dbReference>
<keyword evidence="6" id="KW-1185">Reference proteome</keyword>
<evidence type="ECO:0000313" key="5">
    <source>
        <dbReference type="EMBL" id="KAJ5225860.1"/>
    </source>
</evidence>
<sequence>MINLSSGVFCFPPTPGSHILKLARHGYGFGNETTVQDDGFQRTISSPKFDSSNAQTGYLPDDADEGLRDGLRRFFPKFADRPWTNRRLCWYTDTPKGDFIIDYHPDMQGLFVATGGAGQ</sequence>
<name>A0A9W9TLU2_9EURO</name>
<accession>A0A9W9TLU2</accession>
<dbReference type="EMBL" id="JAPQKS010000005">
    <property type="protein sequence ID" value="KAJ5225860.1"/>
    <property type="molecule type" value="Genomic_DNA"/>
</dbReference>
<dbReference type="RefSeq" id="XP_058329271.1">
    <property type="nucleotide sequence ID" value="XM_058476381.1"/>
</dbReference>
<gene>
    <name evidence="5" type="ORF">N7468_007085</name>
</gene>
<evidence type="ECO:0000256" key="1">
    <source>
        <dbReference type="ARBA" id="ARBA00001974"/>
    </source>
</evidence>
<evidence type="ECO:0000313" key="6">
    <source>
        <dbReference type="Proteomes" id="UP001150941"/>
    </source>
</evidence>
<dbReference type="Gene3D" id="3.30.9.10">
    <property type="entry name" value="D-Amino Acid Oxidase, subunit A, domain 2"/>
    <property type="match status" value="1"/>
</dbReference>